<organism evidence="5 6">
    <name type="scientific">Vibrio penaeicida</name>
    <dbReference type="NCBI Taxonomy" id="104609"/>
    <lineage>
        <taxon>Bacteria</taxon>
        <taxon>Pseudomonadati</taxon>
        <taxon>Pseudomonadota</taxon>
        <taxon>Gammaproteobacteria</taxon>
        <taxon>Vibrionales</taxon>
        <taxon>Vibrionaceae</taxon>
        <taxon>Vibrio</taxon>
    </lineage>
</organism>
<evidence type="ECO:0000259" key="4">
    <source>
        <dbReference type="PROSITE" id="PS50851"/>
    </source>
</evidence>
<dbReference type="AlphaFoldDB" id="A0AAV5NZT1"/>
<dbReference type="InterPro" id="IPR002545">
    <property type="entry name" value="CheW-lke_dom"/>
</dbReference>
<dbReference type="PANTHER" id="PTHR22617">
    <property type="entry name" value="CHEMOTAXIS SENSOR HISTIDINE KINASE-RELATED"/>
    <property type="match status" value="1"/>
</dbReference>
<dbReference type="InterPro" id="IPR036061">
    <property type="entry name" value="CheW-like_dom_sf"/>
</dbReference>
<comment type="caution">
    <text evidence="5">The sequence shown here is derived from an EMBL/GenBank/DDBJ whole genome shotgun (WGS) entry which is preliminary data.</text>
</comment>
<dbReference type="Pfam" id="PF01584">
    <property type="entry name" value="CheW"/>
    <property type="match status" value="1"/>
</dbReference>
<evidence type="ECO:0000256" key="2">
    <source>
        <dbReference type="ARBA" id="ARBA00021483"/>
    </source>
</evidence>
<dbReference type="GO" id="GO:0007165">
    <property type="term" value="P:signal transduction"/>
    <property type="evidence" value="ECO:0007669"/>
    <property type="project" value="InterPro"/>
</dbReference>
<dbReference type="SMART" id="SM00260">
    <property type="entry name" value="CheW"/>
    <property type="match status" value="1"/>
</dbReference>
<proteinExistence type="predicted"/>
<dbReference type="PROSITE" id="PS50851">
    <property type="entry name" value="CHEW"/>
    <property type="match status" value="1"/>
</dbReference>
<dbReference type="InterPro" id="IPR039315">
    <property type="entry name" value="CheW"/>
</dbReference>
<dbReference type="EMBL" id="BSNX01000075">
    <property type="protein sequence ID" value="GLQ76206.1"/>
    <property type="molecule type" value="Genomic_DNA"/>
</dbReference>
<keyword evidence="6" id="KW-1185">Reference proteome</keyword>
<comment type="subcellular location">
    <subcellularLocation>
        <location evidence="1">Cytoplasm</location>
    </subcellularLocation>
</comment>
<sequence>MMAIQEFLSFILDEEEYAVPILDVREVRGWSNVRSVPNSPSYLNGVLEIRGEYVPIVDLRKRFNLEPAGINATTVVIVLNDTHGQPLGIIVDAVSEVYALDTDDIKPAPNMSLTVDKNFIVGIVPAKEGHVILINLEALFNVAELNNLSEEKALM</sequence>
<dbReference type="GO" id="GO:0006935">
    <property type="term" value="P:chemotaxis"/>
    <property type="evidence" value="ECO:0007669"/>
    <property type="project" value="InterPro"/>
</dbReference>
<protein>
    <recommendedName>
        <fullName evidence="2">Chemotaxis protein CheW</fullName>
    </recommendedName>
</protein>
<dbReference type="Gene3D" id="2.40.50.180">
    <property type="entry name" value="CheA-289, Domain 4"/>
    <property type="match status" value="1"/>
</dbReference>
<feature type="domain" description="CheW-like" evidence="4">
    <location>
        <begin position="4"/>
        <end position="145"/>
    </location>
</feature>
<keyword evidence="3" id="KW-0963">Cytoplasm</keyword>
<name>A0AAV5NZT1_9VIBR</name>
<reference evidence="6" key="1">
    <citation type="journal article" date="2019" name="Int. J. Syst. Evol. Microbiol.">
        <title>The Global Catalogue of Microorganisms (GCM) 10K type strain sequencing project: providing services to taxonomists for standard genome sequencing and annotation.</title>
        <authorList>
            <consortium name="The Broad Institute Genomics Platform"/>
            <consortium name="The Broad Institute Genome Sequencing Center for Infectious Disease"/>
            <person name="Wu L."/>
            <person name="Ma J."/>
        </authorList>
    </citation>
    <scope>NUCLEOTIDE SEQUENCE [LARGE SCALE GENOMIC DNA]</scope>
    <source>
        <strain evidence="6">NBRC 15640</strain>
    </source>
</reference>
<evidence type="ECO:0000256" key="1">
    <source>
        <dbReference type="ARBA" id="ARBA00004496"/>
    </source>
</evidence>
<evidence type="ECO:0000313" key="5">
    <source>
        <dbReference type="EMBL" id="GLQ76206.1"/>
    </source>
</evidence>
<gene>
    <name evidence="5" type="ORF">GCM10007932_55690</name>
</gene>
<dbReference type="SUPFAM" id="SSF50341">
    <property type="entry name" value="CheW-like"/>
    <property type="match status" value="1"/>
</dbReference>
<dbReference type="Gene3D" id="2.30.30.40">
    <property type="entry name" value="SH3 Domains"/>
    <property type="match status" value="1"/>
</dbReference>
<evidence type="ECO:0000313" key="6">
    <source>
        <dbReference type="Proteomes" id="UP001156690"/>
    </source>
</evidence>
<dbReference type="Proteomes" id="UP001156690">
    <property type="component" value="Unassembled WGS sequence"/>
</dbReference>
<accession>A0AAV5NZT1</accession>
<dbReference type="CDD" id="cd00732">
    <property type="entry name" value="CheW"/>
    <property type="match status" value="1"/>
</dbReference>
<dbReference type="GO" id="GO:0005829">
    <property type="term" value="C:cytosol"/>
    <property type="evidence" value="ECO:0007669"/>
    <property type="project" value="TreeGrafter"/>
</dbReference>
<evidence type="ECO:0000256" key="3">
    <source>
        <dbReference type="ARBA" id="ARBA00022490"/>
    </source>
</evidence>
<dbReference type="PANTHER" id="PTHR22617:SF45">
    <property type="entry name" value="CHEMOTAXIS PROTEIN CHEW"/>
    <property type="match status" value="1"/>
</dbReference>